<dbReference type="AlphaFoldDB" id="A0A510NV26"/>
<dbReference type="Proteomes" id="UP000053095">
    <property type="component" value="Unassembled WGS sequence"/>
</dbReference>
<evidence type="ECO:0000313" key="1">
    <source>
        <dbReference type="EMBL" id="GAM35963.1"/>
    </source>
</evidence>
<evidence type="ECO:0000313" key="2">
    <source>
        <dbReference type="Proteomes" id="UP000053095"/>
    </source>
</evidence>
<sequence length="263" mass="29835">MAEHTIKNRYEIHKLTAKHLPWAKAIITHSNVFHSPLWPAIYPVNKTQRAYALFSACDYMMAHQIASGLSYGVFDTQYKFKRADSVATGGALYWDAEANPEATGEELLNQMDFPLVSIAMALDQFDPLDEARLGPLVEALPFYADLYHEFDRLDTREAASWKATAPGQVMLRNGTSTRADYEGAGVMKELAHFLMRKAAEEGFRAISIECLHDAVCHVWMNPPDPYKARLIVQFNIDQYKKEDESIPYPDVDQLASRVFVELK</sequence>
<dbReference type="EMBL" id="DF933814">
    <property type="protein sequence ID" value="GAM35963.1"/>
    <property type="molecule type" value="Genomic_DNA"/>
</dbReference>
<reference evidence="2" key="1">
    <citation type="journal article" date="2015" name="Genome Announc.">
        <title>Draft genome sequence of Talaromyces cellulolyticus strain Y-94, a source of lignocellulosic biomass-degrading enzymes.</title>
        <authorList>
            <person name="Fujii T."/>
            <person name="Koike H."/>
            <person name="Sawayama S."/>
            <person name="Yano S."/>
            <person name="Inoue H."/>
        </authorList>
    </citation>
    <scope>NUCLEOTIDE SEQUENCE [LARGE SCALE GENOMIC DNA]</scope>
    <source>
        <strain evidence="2">Y-94</strain>
    </source>
</reference>
<protein>
    <recommendedName>
        <fullName evidence="3">N-acetyltransferase domain-containing protein</fullName>
    </recommendedName>
</protein>
<dbReference type="Gene3D" id="3.40.630.30">
    <property type="match status" value="1"/>
</dbReference>
<name>A0A510NV26_TALPI</name>
<organism evidence="1 2">
    <name type="scientific">Talaromyces pinophilus</name>
    <name type="common">Penicillium pinophilum</name>
    <dbReference type="NCBI Taxonomy" id="128442"/>
    <lineage>
        <taxon>Eukaryota</taxon>
        <taxon>Fungi</taxon>
        <taxon>Dikarya</taxon>
        <taxon>Ascomycota</taxon>
        <taxon>Pezizomycotina</taxon>
        <taxon>Eurotiomycetes</taxon>
        <taxon>Eurotiomycetidae</taxon>
        <taxon>Eurotiales</taxon>
        <taxon>Trichocomaceae</taxon>
        <taxon>Talaromyces</taxon>
        <taxon>Talaromyces sect. Talaromyces</taxon>
    </lineage>
</organism>
<proteinExistence type="predicted"/>
<accession>A0A510NV26</accession>
<keyword evidence="2" id="KW-1185">Reference proteome</keyword>
<evidence type="ECO:0008006" key="3">
    <source>
        <dbReference type="Google" id="ProtNLM"/>
    </source>
</evidence>
<gene>
    <name evidence="1" type="ORF">TCE0_018f04693</name>
</gene>